<dbReference type="EMBL" id="SNZP01000015">
    <property type="protein sequence ID" value="TDR72986.1"/>
    <property type="molecule type" value="Genomic_DNA"/>
</dbReference>
<evidence type="ECO:0000313" key="3">
    <source>
        <dbReference type="Proteomes" id="UP000295611"/>
    </source>
</evidence>
<keyword evidence="1" id="KW-0472">Membrane</keyword>
<gene>
    <name evidence="2" type="ORF">DFP86_11517</name>
</gene>
<organism evidence="2 3">
    <name type="scientific">Paludibacterium purpuratum</name>
    <dbReference type="NCBI Taxonomy" id="1144873"/>
    <lineage>
        <taxon>Bacteria</taxon>
        <taxon>Pseudomonadati</taxon>
        <taxon>Pseudomonadota</taxon>
        <taxon>Betaproteobacteria</taxon>
        <taxon>Neisseriales</taxon>
        <taxon>Chromobacteriaceae</taxon>
        <taxon>Paludibacterium</taxon>
    </lineage>
</organism>
<feature type="transmembrane region" description="Helical" evidence="1">
    <location>
        <begin position="55"/>
        <end position="74"/>
    </location>
</feature>
<evidence type="ECO:0000256" key="1">
    <source>
        <dbReference type="SAM" id="Phobius"/>
    </source>
</evidence>
<dbReference type="Proteomes" id="UP000295611">
    <property type="component" value="Unassembled WGS sequence"/>
</dbReference>
<keyword evidence="1" id="KW-0812">Transmembrane</keyword>
<reference evidence="2 3" key="1">
    <citation type="submission" date="2019-03" db="EMBL/GenBank/DDBJ databases">
        <title>Genomic Encyclopedia of Type Strains, Phase III (KMG-III): the genomes of soil and plant-associated and newly described type strains.</title>
        <authorList>
            <person name="Whitman W."/>
        </authorList>
    </citation>
    <scope>NUCLEOTIDE SEQUENCE [LARGE SCALE GENOMIC DNA]</scope>
    <source>
        <strain evidence="2 3">CECT 8976</strain>
    </source>
</reference>
<dbReference type="GO" id="GO:0006508">
    <property type="term" value="P:proteolysis"/>
    <property type="evidence" value="ECO:0007669"/>
    <property type="project" value="UniProtKB-KW"/>
</dbReference>
<comment type="caution">
    <text evidence="2">The sequence shown here is derived from an EMBL/GenBank/DDBJ whole genome shotgun (WGS) entry which is preliminary data.</text>
</comment>
<keyword evidence="2" id="KW-0645">Protease</keyword>
<accession>A0A4R7B105</accession>
<evidence type="ECO:0000313" key="2">
    <source>
        <dbReference type="EMBL" id="TDR72986.1"/>
    </source>
</evidence>
<keyword evidence="1" id="KW-1133">Transmembrane helix</keyword>
<dbReference type="RefSeq" id="WP_133683197.1">
    <property type="nucleotide sequence ID" value="NZ_SNZP01000015.1"/>
</dbReference>
<keyword evidence="2" id="KW-0378">Hydrolase</keyword>
<keyword evidence="3" id="KW-1185">Reference proteome</keyword>
<feature type="transmembrane region" description="Helical" evidence="1">
    <location>
        <begin position="6"/>
        <end position="24"/>
    </location>
</feature>
<protein>
    <submittedName>
        <fullName evidence="2">Membrane protein implicated in regulation of membrane protease activity</fullName>
    </submittedName>
</protein>
<dbReference type="AlphaFoldDB" id="A0A4R7B105"/>
<sequence length="152" mass="16058">MPINTLLDAAATPWLVLALIALATEFLTGTLYLLVFAIALAAGGIDALFSPSRSTPFLAASLAGVIAFAAVSAWKRRQPKPRDRTQDDPDIGQSVRILSIDPADPASARVSYRGAAWDAHLVQPTPTAGQIGQIVSRDGNLLYVSLHPTESP</sequence>
<dbReference type="OrthoDB" id="5654021at2"/>
<proteinExistence type="predicted"/>
<dbReference type="GO" id="GO:0008233">
    <property type="term" value="F:peptidase activity"/>
    <property type="evidence" value="ECO:0007669"/>
    <property type="project" value="UniProtKB-KW"/>
</dbReference>
<name>A0A4R7B105_9NEIS</name>